<evidence type="ECO:0000313" key="18">
    <source>
        <dbReference type="EMBL" id="AIT09688.1"/>
    </source>
</evidence>
<organism evidence="18 19">
    <name type="scientific">Candidatus Francisella endociliophora</name>
    <dbReference type="NCBI Taxonomy" id="653937"/>
    <lineage>
        <taxon>Bacteria</taxon>
        <taxon>Pseudomonadati</taxon>
        <taxon>Pseudomonadota</taxon>
        <taxon>Gammaproteobacteria</taxon>
        <taxon>Thiotrichales</taxon>
        <taxon>Francisellaceae</taxon>
        <taxon>Francisella</taxon>
    </lineage>
</organism>
<reference evidence="18 19" key="1">
    <citation type="submission" date="2014-10" db="EMBL/GenBank/DDBJ databases">
        <title>Whole genome sequence of Francisella endociliophora strain FSC1006, isolated from a laboratory culture of the marine ciliate Euplotes raikovi.</title>
        <authorList>
            <person name="Granberg M."/>
            <person name="Backman S."/>
            <person name="Lundmark E."/>
            <person name="Nilsson E."/>
            <person name="Karlsson E."/>
            <person name="Thelaus J."/>
            <person name="Ohrman C."/>
            <person name="Larkeryd A."/>
            <person name="Stenberg P."/>
        </authorList>
    </citation>
    <scope>NUCLEOTIDE SEQUENCE [LARGE SCALE GENOMIC DNA]</scope>
    <source>
        <strain evidence="18 19">FSC1006</strain>
    </source>
</reference>
<evidence type="ECO:0000256" key="15">
    <source>
        <dbReference type="PIRSR" id="PIRSR006769-2"/>
    </source>
</evidence>
<feature type="binding site" evidence="15">
    <location>
        <position position="170"/>
    </location>
    <ligand>
        <name>substrate</name>
    </ligand>
</feature>
<dbReference type="EC" id="1.1.1.193" evidence="13"/>
<comment type="catalytic activity">
    <reaction evidence="13">
        <text>2,5-diamino-6-hydroxy-4-(5-phosphoribosylamino)-pyrimidine + H2O + H(+) = 5-amino-6-(5-phospho-D-ribosylamino)uracil + NH4(+)</text>
        <dbReference type="Rhea" id="RHEA:21868"/>
        <dbReference type="ChEBI" id="CHEBI:15377"/>
        <dbReference type="ChEBI" id="CHEBI:15378"/>
        <dbReference type="ChEBI" id="CHEBI:28938"/>
        <dbReference type="ChEBI" id="CHEBI:58453"/>
        <dbReference type="ChEBI" id="CHEBI:58614"/>
        <dbReference type="EC" id="3.5.4.26"/>
    </reaction>
</comment>
<dbReference type="InterPro" id="IPR004794">
    <property type="entry name" value="Eubact_RibD"/>
</dbReference>
<evidence type="ECO:0000256" key="7">
    <source>
        <dbReference type="ARBA" id="ARBA00022723"/>
    </source>
</evidence>
<comment type="pathway">
    <text evidence="2 13">Cofactor biosynthesis; riboflavin biosynthesis; 5-amino-6-(D-ribitylamino)uracil from GTP: step 2/4.</text>
</comment>
<dbReference type="NCBIfam" id="TIGR00326">
    <property type="entry name" value="eubact_ribD"/>
    <property type="match status" value="1"/>
</dbReference>
<feature type="binding site" evidence="15">
    <location>
        <position position="202"/>
    </location>
    <ligand>
        <name>NADP(+)</name>
        <dbReference type="ChEBI" id="CHEBI:58349"/>
    </ligand>
</feature>
<dbReference type="InterPro" id="IPR002734">
    <property type="entry name" value="RibDG_C"/>
</dbReference>
<dbReference type="GO" id="GO:0008835">
    <property type="term" value="F:diaminohydroxyphosphoribosylaminopyrimidine deaminase activity"/>
    <property type="evidence" value="ECO:0007669"/>
    <property type="project" value="UniProtKB-EC"/>
</dbReference>
<evidence type="ECO:0000256" key="3">
    <source>
        <dbReference type="ARBA" id="ARBA00004910"/>
    </source>
</evidence>
<comment type="similarity">
    <text evidence="4 13">In the N-terminal section; belongs to the cytidine and deoxycytidylate deaminase family.</text>
</comment>
<evidence type="ECO:0000256" key="8">
    <source>
        <dbReference type="ARBA" id="ARBA00022801"/>
    </source>
</evidence>
<dbReference type="UniPathway" id="UPA00275">
    <property type="reaction ID" value="UER00401"/>
</dbReference>
<accession>A0A097EQ39</accession>
<feature type="binding site" evidence="16">
    <location>
        <position position="52"/>
    </location>
    <ligand>
        <name>Zn(2+)</name>
        <dbReference type="ChEBI" id="CHEBI:29105"/>
        <note>catalytic</note>
    </ligand>
</feature>
<dbReference type="STRING" id="1547445.LO80_06730"/>
<dbReference type="PANTHER" id="PTHR38011">
    <property type="entry name" value="DIHYDROFOLATE REDUCTASE FAMILY PROTEIN (AFU_ORTHOLOGUE AFUA_8G06820)"/>
    <property type="match status" value="1"/>
</dbReference>
<dbReference type="RefSeq" id="WP_040009828.1">
    <property type="nucleotide sequence ID" value="NZ_CP009574.1"/>
</dbReference>
<keyword evidence="10 13" id="KW-0521">NADP</keyword>
<dbReference type="PROSITE" id="PS51747">
    <property type="entry name" value="CYT_DCMP_DEAMINASES_2"/>
    <property type="match status" value="1"/>
</dbReference>
<protein>
    <recommendedName>
        <fullName evidence="13">Riboflavin biosynthesis protein RibD</fullName>
    </recommendedName>
    <domain>
        <recommendedName>
            <fullName evidence="13">Diaminohydroxyphosphoribosylaminopyrimidine deaminase</fullName>
            <shortName evidence="13">DRAP deaminase</shortName>
            <ecNumber evidence="13">3.5.4.26</ecNumber>
        </recommendedName>
        <alternativeName>
            <fullName evidence="13">Riboflavin-specific deaminase</fullName>
        </alternativeName>
    </domain>
    <domain>
        <recommendedName>
            <fullName evidence="13">5-amino-6-(5-phosphoribosylamino)uracil reductase</fullName>
            <ecNumber evidence="13">1.1.1.193</ecNumber>
        </recommendedName>
        <alternativeName>
            <fullName evidence="13">HTP reductase</fullName>
        </alternativeName>
    </domain>
</protein>
<comment type="catalytic activity">
    <reaction evidence="13">
        <text>5-amino-6-(5-phospho-D-ribitylamino)uracil + NADP(+) = 5-amino-6-(5-phospho-D-ribosylamino)uracil + NADPH + H(+)</text>
        <dbReference type="Rhea" id="RHEA:17845"/>
        <dbReference type="ChEBI" id="CHEBI:15378"/>
        <dbReference type="ChEBI" id="CHEBI:57783"/>
        <dbReference type="ChEBI" id="CHEBI:58349"/>
        <dbReference type="ChEBI" id="CHEBI:58421"/>
        <dbReference type="ChEBI" id="CHEBI:58453"/>
        <dbReference type="EC" id="1.1.1.193"/>
    </reaction>
</comment>
<name>A0A097EQ39_9GAMM</name>
<feature type="domain" description="CMP/dCMP-type deaminase" evidence="17">
    <location>
        <begin position="3"/>
        <end position="125"/>
    </location>
</feature>
<evidence type="ECO:0000256" key="6">
    <source>
        <dbReference type="ARBA" id="ARBA00022619"/>
    </source>
</evidence>
<evidence type="ECO:0000256" key="2">
    <source>
        <dbReference type="ARBA" id="ARBA00004882"/>
    </source>
</evidence>
<keyword evidence="6 13" id="KW-0686">Riboflavin biosynthesis</keyword>
<comment type="pathway">
    <text evidence="3 13">Cofactor biosynthesis; riboflavin biosynthesis; 5-amino-6-(D-ribitylamino)uracil from GTP: step 3/4.</text>
</comment>
<dbReference type="FunFam" id="3.40.140.10:FF:000025">
    <property type="entry name" value="Riboflavin biosynthesis protein RibD"/>
    <property type="match status" value="1"/>
</dbReference>
<dbReference type="SUPFAM" id="SSF53927">
    <property type="entry name" value="Cytidine deaminase-like"/>
    <property type="match status" value="1"/>
</dbReference>
<feature type="binding site" evidence="15">
    <location>
        <position position="209"/>
    </location>
    <ligand>
        <name>substrate</name>
    </ligand>
</feature>
<feature type="binding site" evidence="15">
    <location>
        <position position="186"/>
    </location>
    <ligand>
        <name>substrate</name>
    </ligand>
</feature>
<feature type="active site" description="Proton donor" evidence="14">
    <location>
        <position position="54"/>
    </location>
</feature>
<evidence type="ECO:0000256" key="14">
    <source>
        <dbReference type="PIRSR" id="PIRSR006769-1"/>
    </source>
</evidence>
<feature type="binding site" evidence="15">
    <location>
        <position position="206"/>
    </location>
    <ligand>
        <name>substrate</name>
    </ligand>
</feature>
<evidence type="ECO:0000259" key="17">
    <source>
        <dbReference type="PROSITE" id="PS51747"/>
    </source>
</evidence>
<dbReference type="HOGENOM" id="CLU_036590_1_2_6"/>
<comment type="similarity">
    <text evidence="5 13">In the C-terminal section; belongs to the HTP reductase family.</text>
</comment>
<dbReference type="CDD" id="cd01284">
    <property type="entry name" value="Riboflavin_deaminase-reductase"/>
    <property type="match status" value="1"/>
</dbReference>
<sequence>MKNIDRYYMQQALTLANRGKFTVSPNPMVGCIIVKDGAIIAEGWHEVAGEAHAEIHALKKAGYNAKDSTVYVTLEPCCHQGRTPPCTKALIKAKVAKVVIATLDPNPKVAGGGAQKLKDASIEVKVGVLEKQAQDLNKIFFHYQKTQKPFVYTKWAMSLDGKISVNGDDSKKISSEVAFTHTHKLRNICDAILIGKQTLIDDNPSLDVRININEIKHPTKFILCSELDEINNNWKVLNQEQAKTIFICTTISDQAALQLNNIGVEYWKLSSNDNKVCLRTLLERMGVMGITSLLVEGGKKTIENFINSKLVNEFATYLSPVVIANHNPKEKLSFTDIAFMGKDLFISSSFKENTNV</sequence>
<comment type="function">
    <text evidence="1 13">Converts 2,5-diamino-6-(ribosylamino)-4(3h)-pyrimidinone 5'-phosphate into 5-amino-6-(ribosylamino)-2,4(1h,3h)-pyrimidinedione 5'-phosphate.</text>
</comment>
<dbReference type="PIRSF" id="PIRSF006769">
    <property type="entry name" value="RibD"/>
    <property type="match status" value="1"/>
</dbReference>
<dbReference type="Gene3D" id="3.40.430.10">
    <property type="entry name" value="Dihydrofolate Reductase, subunit A"/>
    <property type="match status" value="1"/>
</dbReference>
<evidence type="ECO:0000256" key="5">
    <source>
        <dbReference type="ARBA" id="ARBA00007417"/>
    </source>
</evidence>
<dbReference type="PANTHER" id="PTHR38011:SF7">
    <property type="entry name" value="2,5-DIAMINO-6-RIBOSYLAMINO-4(3H)-PYRIMIDINONE 5'-PHOSPHATE REDUCTASE"/>
    <property type="match status" value="1"/>
</dbReference>
<evidence type="ECO:0000313" key="19">
    <source>
        <dbReference type="Proteomes" id="UP000029672"/>
    </source>
</evidence>
<evidence type="ECO:0000256" key="12">
    <source>
        <dbReference type="ARBA" id="ARBA00023268"/>
    </source>
</evidence>
<evidence type="ECO:0000256" key="1">
    <source>
        <dbReference type="ARBA" id="ARBA00002151"/>
    </source>
</evidence>
<dbReference type="Proteomes" id="UP000029672">
    <property type="component" value="Chromosome"/>
</dbReference>
<keyword evidence="19" id="KW-1185">Reference proteome</keyword>
<dbReference type="InterPro" id="IPR050765">
    <property type="entry name" value="Riboflavin_Biosynth_HTPR"/>
</dbReference>
<dbReference type="OrthoDB" id="9800865at2"/>
<dbReference type="PROSITE" id="PS00903">
    <property type="entry name" value="CYT_DCMP_DEAMINASES_1"/>
    <property type="match status" value="1"/>
</dbReference>
<feature type="binding site" evidence="15">
    <location>
        <position position="198"/>
    </location>
    <ligand>
        <name>NADP(+)</name>
        <dbReference type="ChEBI" id="CHEBI:58349"/>
    </ligand>
</feature>
<dbReference type="InterPro" id="IPR016192">
    <property type="entry name" value="APOBEC/CMP_deaminase_Zn-bd"/>
</dbReference>
<gene>
    <name evidence="18" type="ORF">LO80_06730</name>
</gene>
<evidence type="ECO:0000256" key="11">
    <source>
        <dbReference type="ARBA" id="ARBA00023002"/>
    </source>
</evidence>
<dbReference type="InterPro" id="IPR002125">
    <property type="entry name" value="CMP_dCMP_dom"/>
</dbReference>
<feature type="binding site" evidence="15">
    <location>
        <position position="225"/>
    </location>
    <ligand>
        <name>NADP(+)</name>
        <dbReference type="ChEBI" id="CHEBI:58349"/>
    </ligand>
</feature>
<evidence type="ECO:0000256" key="16">
    <source>
        <dbReference type="PIRSR" id="PIRSR006769-3"/>
    </source>
</evidence>
<dbReference type="GO" id="GO:0008270">
    <property type="term" value="F:zinc ion binding"/>
    <property type="evidence" value="ECO:0007669"/>
    <property type="project" value="InterPro"/>
</dbReference>
<dbReference type="SUPFAM" id="SSF53597">
    <property type="entry name" value="Dihydrofolate reductase-like"/>
    <property type="match status" value="1"/>
</dbReference>
<comment type="cofactor">
    <cofactor evidence="13 16">
        <name>Zn(2+)</name>
        <dbReference type="ChEBI" id="CHEBI:29105"/>
    </cofactor>
    <text evidence="13 16">Binds 1 zinc ion.</text>
</comment>
<dbReference type="GO" id="GO:0009231">
    <property type="term" value="P:riboflavin biosynthetic process"/>
    <property type="evidence" value="ECO:0007669"/>
    <property type="project" value="UniProtKB-UniPathway"/>
</dbReference>
<feature type="binding site" evidence="15">
    <location>
        <position position="156"/>
    </location>
    <ligand>
        <name>NADP(+)</name>
        <dbReference type="ChEBI" id="CHEBI:58349"/>
    </ligand>
</feature>
<feature type="binding site" evidence="15">
    <location>
        <position position="296"/>
    </location>
    <ligand>
        <name>substrate</name>
    </ligand>
</feature>
<evidence type="ECO:0000256" key="10">
    <source>
        <dbReference type="ARBA" id="ARBA00022857"/>
    </source>
</evidence>
<dbReference type="eggNOG" id="COG1985">
    <property type="taxonomic scope" value="Bacteria"/>
</dbReference>
<proteinExistence type="inferred from homology"/>
<evidence type="ECO:0000256" key="9">
    <source>
        <dbReference type="ARBA" id="ARBA00022833"/>
    </source>
</evidence>
<dbReference type="KEGG" id="frf:LO80_06730"/>
<keyword evidence="11 13" id="KW-0560">Oxidoreductase</keyword>
<feature type="binding site" evidence="16">
    <location>
        <position position="86"/>
    </location>
    <ligand>
        <name>Zn(2+)</name>
        <dbReference type="ChEBI" id="CHEBI:29105"/>
        <note>catalytic</note>
    </ligand>
</feature>
<evidence type="ECO:0000256" key="4">
    <source>
        <dbReference type="ARBA" id="ARBA00005259"/>
    </source>
</evidence>
<dbReference type="InterPro" id="IPR024072">
    <property type="entry name" value="DHFR-like_dom_sf"/>
</dbReference>
<keyword evidence="8 13" id="KW-0378">Hydrolase</keyword>
<dbReference type="GO" id="GO:0008703">
    <property type="term" value="F:5-amino-6-(5-phosphoribosylamino)uracil reductase activity"/>
    <property type="evidence" value="ECO:0007669"/>
    <property type="project" value="UniProtKB-EC"/>
</dbReference>
<dbReference type="Gene3D" id="3.40.140.10">
    <property type="entry name" value="Cytidine Deaminase, domain 2"/>
    <property type="match status" value="1"/>
</dbReference>
<keyword evidence="12" id="KW-0511">Multifunctional enzyme</keyword>
<dbReference type="eggNOG" id="COG0117">
    <property type="taxonomic scope" value="Bacteria"/>
</dbReference>
<evidence type="ECO:0000256" key="13">
    <source>
        <dbReference type="PIRNR" id="PIRNR006769"/>
    </source>
</evidence>
<feature type="binding site" evidence="16">
    <location>
        <position position="77"/>
    </location>
    <ligand>
        <name>Zn(2+)</name>
        <dbReference type="ChEBI" id="CHEBI:29105"/>
        <note>catalytic</note>
    </ligand>
</feature>
<dbReference type="InterPro" id="IPR016193">
    <property type="entry name" value="Cytidine_deaminase-like"/>
</dbReference>
<keyword evidence="9 13" id="KW-0862">Zinc</keyword>
<dbReference type="AlphaFoldDB" id="A0A097EQ39"/>
<dbReference type="Pfam" id="PF01872">
    <property type="entry name" value="RibD_C"/>
    <property type="match status" value="1"/>
</dbReference>
<dbReference type="EC" id="3.5.4.26" evidence="13"/>
<keyword evidence="7 13" id="KW-0479">Metal-binding</keyword>
<dbReference type="Pfam" id="PF00383">
    <property type="entry name" value="dCMP_cyt_deam_1"/>
    <property type="match status" value="1"/>
</dbReference>
<dbReference type="EMBL" id="CP009574">
    <property type="protein sequence ID" value="AIT09688.1"/>
    <property type="molecule type" value="Genomic_DNA"/>
</dbReference>